<name>A0A3N4L8L7_9PEZI</name>
<evidence type="ECO:0000313" key="4">
    <source>
        <dbReference type="Proteomes" id="UP000267821"/>
    </source>
</evidence>
<evidence type="ECO:0000313" key="3">
    <source>
        <dbReference type="EMBL" id="RPB19244.1"/>
    </source>
</evidence>
<feature type="non-terminal residue" evidence="3">
    <location>
        <position position="1"/>
    </location>
</feature>
<accession>A0A3N4L8L7</accession>
<dbReference type="STRING" id="1051890.A0A3N4L8L7"/>
<dbReference type="Proteomes" id="UP000267821">
    <property type="component" value="Unassembled WGS sequence"/>
</dbReference>
<keyword evidence="4" id="KW-1185">Reference proteome</keyword>
<dbReference type="InParanoid" id="A0A3N4L8L7"/>
<dbReference type="PANTHER" id="PTHR10039">
    <property type="entry name" value="AMELOGENIN"/>
    <property type="match status" value="1"/>
</dbReference>
<evidence type="ECO:0000256" key="1">
    <source>
        <dbReference type="ARBA" id="ARBA00022737"/>
    </source>
</evidence>
<protein>
    <recommendedName>
        <fullName evidence="2">Nephrocystin 3-like N-terminal domain-containing protein</fullName>
    </recommendedName>
</protein>
<sequence length="255" mass="29158">LLEMLSPLDPPKRHQDIQAQRYKGSILWLQEYEHFRVWQDTSICTGNTSNRILQCYGIPGAGKTIVSSMVIDHLLSHYGEQRVVYIYCDYRDKTNQNLLNIMGSILKQHLTVTTKIPDPIVDLLESLQKNGKRVMFEDMSQMLKFVIPQTVSHFLCIDALDELDPGSRLELLKALQTEFGSTRIFLTGRPHVASDVSRILQIPSVDSIYITPNLIDLRAYLSHKIELDQEMNPDDMNEQLKEEILDGVISKAQGM</sequence>
<feature type="domain" description="Nephrocystin 3-like N-terminal" evidence="2">
    <location>
        <begin position="25"/>
        <end position="189"/>
    </location>
</feature>
<gene>
    <name evidence="3" type="ORF">L211DRAFT_794594</name>
</gene>
<dbReference type="PANTHER" id="PTHR10039:SF16">
    <property type="entry name" value="GPI INOSITOL-DEACYLASE"/>
    <property type="match status" value="1"/>
</dbReference>
<evidence type="ECO:0000259" key="2">
    <source>
        <dbReference type="Pfam" id="PF24883"/>
    </source>
</evidence>
<proteinExistence type="predicted"/>
<dbReference type="InterPro" id="IPR056884">
    <property type="entry name" value="NPHP3-like_N"/>
</dbReference>
<dbReference type="Gene3D" id="3.40.50.300">
    <property type="entry name" value="P-loop containing nucleotide triphosphate hydrolases"/>
    <property type="match status" value="1"/>
</dbReference>
<organism evidence="3 4">
    <name type="scientific">Terfezia boudieri ATCC MYA-4762</name>
    <dbReference type="NCBI Taxonomy" id="1051890"/>
    <lineage>
        <taxon>Eukaryota</taxon>
        <taxon>Fungi</taxon>
        <taxon>Dikarya</taxon>
        <taxon>Ascomycota</taxon>
        <taxon>Pezizomycotina</taxon>
        <taxon>Pezizomycetes</taxon>
        <taxon>Pezizales</taxon>
        <taxon>Pezizaceae</taxon>
        <taxon>Terfezia</taxon>
    </lineage>
</organism>
<reference evidence="3 4" key="1">
    <citation type="journal article" date="2018" name="Nat. Ecol. Evol.">
        <title>Pezizomycetes genomes reveal the molecular basis of ectomycorrhizal truffle lifestyle.</title>
        <authorList>
            <person name="Murat C."/>
            <person name="Payen T."/>
            <person name="Noel B."/>
            <person name="Kuo A."/>
            <person name="Morin E."/>
            <person name="Chen J."/>
            <person name="Kohler A."/>
            <person name="Krizsan K."/>
            <person name="Balestrini R."/>
            <person name="Da Silva C."/>
            <person name="Montanini B."/>
            <person name="Hainaut M."/>
            <person name="Levati E."/>
            <person name="Barry K.W."/>
            <person name="Belfiori B."/>
            <person name="Cichocki N."/>
            <person name="Clum A."/>
            <person name="Dockter R.B."/>
            <person name="Fauchery L."/>
            <person name="Guy J."/>
            <person name="Iotti M."/>
            <person name="Le Tacon F."/>
            <person name="Lindquist E.A."/>
            <person name="Lipzen A."/>
            <person name="Malagnac F."/>
            <person name="Mello A."/>
            <person name="Molinier V."/>
            <person name="Miyauchi S."/>
            <person name="Poulain J."/>
            <person name="Riccioni C."/>
            <person name="Rubini A."/>
            <person name="Sitrit Y."/>
            <person name="Splivallo R."/>
            <person name="Traeger S."/>
            <person name="Wang M."/>
            <person name="Zifcakova L."/>
            <person name="Wipf D."/>
            <person name="Zambonelli A."/>
            <person name="Paolocci F."/>
            <person name="Nowrousian M."/>
            <person name="Ottonello S."/>
            <person name="Baldrian P."/>
            <person name="Spatafora J.W."/>
            <person name="Henrissat B."/>
            <person name="Nagy L.G."/>
            <person name="Aury J.M."/>
            <person name="Wincker P."/>
            <person name="Grigoriev I.V."/>
            <person name="Bonfante P."/>
            <person name="Martin F.M."/>
        </authorList>
    </citation>
    <scope>NUCLEOTIDE SEQUENCE [LARGE SCALE GENOMIC DNA]</scope>
    <source>
        <strain evidence="3 4">ATCC MYA-4762</strain>
    </source>
</reference>
<dbReference type="EMBL" id="ML121594">
    <property type="protein sequence ID" value="RPB19244.1"/>
    <property type="molecule type" value="Genomic_DNA"/>
</dbReference>
<keyword evidence="1" id="KW-0677">Repeat</keyword>
<dbReference type="SUPFAM" id="SSF52540">
    <property type="entry name" value="P-loop containing nucleoside triphosphate hydrolases"/>
    <property type="match status" value="1"/>
</dbReference>
<dbReference type="OrthoDB" id="1577640at2759"/>
<dbReference type="InterPro" id="IPR027417">
    <property type="entry name" value="P-loop_NTPase"/>
</dbReference>
<dbReference type="Pfam" id="PF24883">
    <property type="entry name" value="NPHP3_N"/>
    <property type="match status" value="1"/>
</dbReference>
<dbReference type="AlphaFoldDB" id="A0A3N4L8L7"/>